<dbReference type="SUPFAM" id="SSF52096">
    <property type="entry name" value="ClpP/crotonase"/>
    <property type="match status" value="1"/>
</dbReference>
<comment type="pathway">
    <text evidence="1">Lipid metabolism; fatty acid beta-oxidation.</text>
</comment>
<evidence type="ECO:0000313" key="6">
    <source>
        <dbReference type="EMBL" id="NMN96685.1"/>
    </source>
</evidence>
<reference evidence="6 7" key="1">
    <citation type="submission" date="2019-05" db="EMBL/GenBank/DDBJ databases">
        <authorList>
            <person name="Lee S.D."/>
        </authorList>
    </citation>
    <scope>NUCLEOTIDE SEQUENCE [LARGE SCALE GENOMIC DNA]</scope>
    <source>
        <strain evidence="6 7">YC2-7</strain>
    </source>
</reference>
<gene>
    <name evidence="6" type="ORF">FGL95_16735</name>
</gene>
<dbReference type="PANTHER" id="PTHR43149">
    <property type="entry name" value="ENOYL-COA HYDRATASE"/>
    <property type="match status" value="1"/>
</dbReference>
<dbReference type="EMBL" id="VCQU01000005">
    <property type="protein sequence ID" value="NMN96685.1"/>
    <property type="molecule type" value="Genomic_DNA"/>
</dbReference>
<dbReference type="GO" id="GO:0006635">
    <property type="term" value="P:fatty acid beta-oxidation"/>
    <property type="evidence" value="ECO:0007669"/>
    <property type="project" value="UniProtKB-UniPathway"/>
</dbReference>
<dbReference type="InterPro" id="IPR045002">
    <property type="entry name" value="Ech1-like"/>
</dbReference>
<keyword evidence="5" id="KW-0413">Isomerase</keyword>
<accession>A0A848KCW3</accession>
<sequence length="279" mass="29681">MDDRPRKPYRARRTALTVELSDNVATVTLIGPGKGNAMGPAFWEELPEVFSQLDADHEVAAIVLVGSGKHFSVGLDLAAMSLSAPVLADSTSAERRMTLLNEIRRLQAAVTSVAECRKPVIAAVHGWCIGGGLDLIAAVDIRYASADAKFSLREAKVAIVADIGSLQRLPAIIGDGHLRELAFTGKDIDAERAQQIGLVNAVFDDAATTLANAHETARAIAANPSPVGLKDVLGRERVAVIADGLKYVSAWNAAFLPSEDLTEAIRGVLEKRAPQFKGR</sequence>
<dbReference type="InterPro" id="IPR001753">
    <property type="entry name" value="Enoyl-CoA_hydra/iso"/>
</dbReference>
<dbReference type="AlphaFoldDB" id="A0A848KCW3"/>
<dbReference type="PANTHER" id="PTHR43149:SF1">
    <property type="entry name" value="DELTA(3,5)-DELTA(2,4)-DIENOYL-COA ISOMERASE, MITOCHONDRIAL"/>
    <property type="match status" value="1"/>
</dbReference>
<evidence type="ECO:0000256" key="4">
    <source>
        <dbReference type="ARBA" id="ARBA00023098"/>
    </source>
</evidence>
<evidence type="ECO:0000313" key="7">
    <source>
        <dbReference type="Proteomes" id="UP000535543"/>
    </source>
</evidence>
<protein>
    <submittedName>
        <fullName evidence="6">Crotonase/enoyl-CoA hydratase family protein</fullName>
    </submittedName>
</protein>
<keyword evidence="7" id="KW-1185">Reference proteome</keyword>
<evidence type="ECO:0000256" key="1">
    <source>
        <dbReference type="ARBA" id="ARBA00005005"/>
    </source>
</evidence>
<evidence type="ECO:0000256" key="5">
    <source>
        <dbReference type="ARBA" id="ARBA00023235"/>
    </source>
</evidence>
<keyword evidence="4" id="KW-0443">Lipid metabolism</keyword>
<name>A0A848KCW3_9NOCA</name>
<dbReference type="Gene3D" id="1.10.12.10">
    <property type="entry name" value="Lyase 2-enoyl-coa Hydratase, Chain A, domain 2"/>
    <property type="match status" value="1"/>
</dbReference>
<dbReference type="InterPro" id="IPR014748">
    <property type="entry name" value="Enoyl-CoA_hydra_C"/>
</dbReference>
<dbReference type="Gene3D" id="3.90.226.10">
    <property type="entry name" value="2-enoyl-CoA Hydratase, Chain A, domain 1"/>
    <property type="match status" value="1"/>
</dbReference>
<reference evidence="6 7" key="2">
    <citation type="submission" date="2020-06" db="EMBL/GenBank/DDBJ databases">
        <title>Antribacter stalactiti gen. nov., sp. nov., a new member of the family Nacardiaceae isolated from a cave.</title>
        <authorList>
            <person name="Kim I.S."/>
        </authorList>
    </citation>
    <scope>NUCLEOTIDE SEQUENCE [LARGE SCALE GENOMIC DNA]</scope>
    <source>
        <strain evidence="6 7">YC2-7</strain>
    </source>
</reference>
<dbReference type="RefSeq" id="WP_169589121.1">
    <property type="nucleotide sequence ID" value="NZ_VCQU01000005.1"/>
</dbReference>
<dbReference type="UniPathway" id="UPA00659"/>
<dbReference type="CDD" id="cd06558">
    <property type="entry name" value="crotonase-like"/>
    <property type="match status" value="1"/>
</dbReference>
<dbReference type="NCBIfam" id="NF004794">
    <property type="entry name" value="PRK06142.1"/>
    <property type="match status" value="1"/>
</dbReference>
<dbReference type="Proteomes" id="UP000535543">
    <property type="component" value="Unassembled WGS sequence"/>
</dbReference>
<comment type="similarity">
    <text evidence="2">Belongs to the enoyl-CoA hydratase/isomerase family.</text>
</comment>
<dbReference type="InterPro" id="IPR029045">
    <property type="entry name" value="ClpP/crotonase-like_dom_sf"/>
</dbReference>
<organism evidence="6 7">
    <name type="scientific">Antrihabitans stalactiti</name>
    <dbReference type="NCBI Taxonomy" id="2584121"/>
    <lineage>
        <taxon>Bacteria</taxon>
        <taxon>Bacillati</taxon>
        <taxon>Actinomycetota</taxon>
        <taxon>Actinomycetes</taxon>
        <taxon>Mycobacteriales</taxon>
        <taxon>Nocardiaceae</taxon>
        <taxon>Antrihabitans</taxon>
    </lineage>
</organism>
<dbReference type="GO" id="GO:0016853">
    <property type="term" value="F:isomerase activity"/>
    <property type="evidence" value="ECO:0007669"/>
    <property type="project" value="UniProtKB-KW"/>
</dbReference>
<dbReference type="FunFam" id="3.90.226.10:FF:000077">
    <property type="entry name" value="Putative enoyl-CoA hydratase echA21"/>
    <property type="match status" value="1"/>
</dbReference>
<keyword evidence="3" id="KW-0276">Fatty acid metabolism</keyword>
<evidence type="ECO:0000256" key="2">
    <source>
        <dbReference type="ARBA" id="ARBA00005254"/>
    </source>
</evidence>
<comment type="caution">
    <text evidence="6">The sequence shown here is derived from an EMBL/GenBank/DDBJ whole genome shotgun (WGS) entry which is preliminary data.</text>
</comment>
<proteinExistence type="inferred from homology"/>
<dbReference type="Pfam" id="PF00378">
    <property type="entry name" value="ECH_1"/>
    <property type="match status" value="1"/>
</dbReference>
<evidence type="ECO:0000256" key="3">
    <source>
        <dbReference type="ARBA" id="ARBA00022832"/>
    </source>
</evidence>